<dbReference type="InterPro" id="IPR039993">
    <property type="entry name" value="NDUFB10"/>
</dbReference>
<keyword evidence="7" id="KW-0472">Membrane</keyword>
<evidence type="ECO:0000313" key="8">
    <source>
        <dbReference type="EMBL" id="KAG8047374.1"/>
    </source>
</evidence>
<evidence type="ECO:0000313" key="9">
    <source>
        <dbReference type="Proteomes" id="UP000729402"/>
    </source>
</evidence>
<keyword evidence="3" id="KW-0679">Respiratory chain</keyword>
<keyword evidence="4" id="KW-0999">Mitochondrion inner membrane</keyword>
<sequence>MVWNVKVEFDEFPPNDFDPQELVRGVEDLMAMLEYKKHLAWEKWIQIETAKIIHDSLHWCYRIEGVNDYQLEATHSVG</sequence>
<keyword evidence="9" id="KW-1185">Reference proteome</keyword>
<evidence type="ECO:0000256" key="1">
    <source>
        <dbReference type="ARBA" id="ARBA00004443"/>
    </source>
</evidence>
<accession>A0A8J5VK24</accession>
<evidence type="ECO:0000256" key="5">
    <source>
        <dbReference type="ARBA" id="ARBA00022982"/>
    </source>
</evidence>
<evidence type="ECO:0000256" key="6">
    <source>
        <dbReference type="ARBA" id="ARBA00023128"/>
    </source>
</evidence>
<reference evidence="8" key="2">
    <citation type="submission" date="2021-02" db="EMBL/GenBank/DDBJ databases">
        <authorList>
            <person name="Kimball J.A."/>
            <person name="Haas M.W."/>
            <person name="Macchietto M."/>
            <person name="Kono T."/>
            <person name="Duquette J."/>
            <person name="Shao M."/>
        </authorList>
    </citation>
    <scope>NUCLEOTIDE SEQUENCE</scope>
    <source>
        <tissue evidence="8">Fresh leaf tissue</tissue>
    </source>
</reference>
<name>A0A8J5VK24_ZIZPA</name>
<dbReference type="Proteomes" id="UP000729402">
    <property type="component" value="Unassembled WGS sequence"/>
</dbReference>
<protein>
    <submittedName>
        <fullName evidence="8">Uncharacterized protein</fullName>
    </submittedName>
</protein>
<dbReference type="GO" id="GO:0005743">
    <property type="term" value="C:mitochondrial inner membrane"/>
    <property type="evidence" value="ECO:0007669"/>
    <property type="project" value="UniProtKB-SubCell"/>
</dbReference>
<keyword evidence="6" id="KW-0496">Mitochondrion</keyword>
<reference evidence="8" key="1">
    <citation type="journal article" date="2021" name="bioRxiv">
        <title>Whole Genome Assembly and Annotation of Northern Wild Rice, Zizania palustris L., Supports a Whole Genome Duplication in the Zizania Genus.</title>
        <authorList>
            <person name="Haas M."/>
            <person name="Kono T."/>
            <person name="Macchietto M."/>
            <person name="Millas R."/>
            <person name="McGilp L."/>
            <person name="Shao M."/>
            <person name="Duquette J."/>
            <person name="Hirsch C.N."/>
            <person name="Kimball J."/>
        </authorList>
    </citation>
    <scope>NUCLEOTIDE SEQUENCE</scope>
    <source>
        <tissue evidence="8">Fresh leaf tissue</tissue>
    </source>
</reference>
<evidence type="ECO:0000256" key="4">
    <source>
        <dbReference type="ARBA" id="ARBA00022792"/>
    </source>
</evidence>
<organism evidence="8 9">
    <name type="scientific">Zizania palustris</name>
    <name type="common">Northern wild rice</name>
    <dbReference type="NCBI Taxonomy" id="103762"/>
    <lineage>
        <taxon>Eukaryota</taxon>
        <taxon>Viridiplantae</taxon>
        <taxon>Streptophyta</taxon>
        <taxon>Embryophyta</taxon>
        <taxon>Tracheophyta</taxon>
        <taxon>Spermatophyta</taxon>
        <taxon>Magnoliopsida</taxon>
        <taxon>Liliopsida</taxon>
        <taxon>Poales</taxon>
        <taxon>Poaceae</taxon>
        <taxon>BOP clade</taxon>
        <taxon>Oryzoideae</taxon>
        <taxon>Oryzeae</taxon>
        <taxon>Zizaniinae</taxon>
        <taxon>Zizania</taxon>
    </lineage>
</organism>
<dbReference type="EMBL" id="JAAALK010000290">
    <property type="protein sequence ID" value="KAG8047374.1"/>
    <property type="molecule type" value="Genomic_DNA"/>
</dbReference>
<dbReference type="PANTHER" id="PTHR13094">
    <property type="entry name" value="NADH-UBIQUINONE OXIDOREDUCTASE PDSW SUBUNIT"/>
    <property type="match status" value="1"/>
</dbReference>
<dbReference type="PANTHER" id="PTHR13094:SF1">
    <property type="entry name" value="NADH DEHYDROGENASE [UBIQUINONE] 1 BETA SUBCOMPLEX SUBUNIT 10"/>
    <property type="match status" value="1"/>
</dbReference>
<proteinExistence type="predicted"/>
<keyword evidence="2" id="KW-0813">Transport</keyword>
<dbReference type="OrthoDB" id="10252718at2759"/>
<evidence type="ECO:0000256" key="7">
    <source>
        <dbReference type="ARBA" id="ARBA00023136"/>
    </source>
</evidence>
<comment type="subcellular location">
    <subcellularLocation>
        <location evidence="1">Mitochondrion inner membrane</location>
        <topology evidence="1">Peripheral membrane protein</topology>
        <orientation evidence="1">Matrix side</orientation>
    </subcellularLocation>
</comment>
<evidence type="ECO:0000256" key="2">
    <source>
        <dbReference type="ARBA" id="ARBA00022448"/>
    </source>
</evidence>
<keyword evidence="5" id="KW-0249">Electron transport</keyword>
<evidence type="ECO:0000256" key="3">
    <source>
        <dbReference type="ARBA" id="ARBA00022660"/>
    </source>
</evidence>
<gene>
    <name evidence="8" type="ORF">GUJ93_ZPchr0008g12142</name>
</gene>
<comment type="caution">
    <text evidence="8">The sequence shown here is derived from an EMBL/GenBank/DDBJ whole genome shotgun (WGS) entry which is preliminary data.</text>
</comment>
<dbReference type="AlphaFoldDB" id="A0A8J5VK24"/>